<accession>A0A0K0EXC7</accession>
<dbReference type="AlphaFoldDB" id="A0A0K0EXC7"/>
<reference evidence="2" key="2">
    <citation type="submission" date="2015-08" db="UniProtKB">
        <authorList>
            <consortium name="WormBaseParasite"/>
        </authorList>
    </citation>
    <scope>IDENTIFICATION</scope>
</reference>
<keyword evidence="1" id="KW-1185">Reference proteome</keyword>
<dbReference type="WBParaSite" id="SVE_0118100.1">
    <property type="protein sequence ID" value="SVE_0118100.1"/>
    <property type="gene ID" value="SVE_0118100"/>
</dbReference>
<sequence>MISTLSSNFKLNEVIERLRYQDELKTPEITENASFYAKRYSKSNNHKFSTNNRFQRKCYNCSCYGHFADVCTSFKKEKVNNLEHEEENDEFSNGIVFSLDEAGEAVINNVLIKNIFYSPEVNANLLSYALLKKSGQLSVSSNQESMFNIDGKLISTKISNGDIIVYDVNKIDENQLCHGRLGHACSQAMKSTINKDYQNYSVF</sequence>
<dbReference type="Proteomes" id="UP000035680">
    <property type="component" value="Unassembled WGS sequence"/>
</dbReference>
<organism evidence="1 2">
    <name type="scientific">Strongyloides venezuelensis</name>
    <name type="common">Threadworm</name>
    <dbReference type="NCBI Taxonomy" id="75913"/>
    <lineage>
        <taxon>Eukaryota</taxon>
        <taxon>Metazoa</taxon>
        <taxon>Ecdysozoa</taxon>
        <taxon>Nematoda</taxon>
        <taxon>Chromadorea</taxon>
        <taxon>Rhabditida</taxon>
        <taxon>Tylenchina</taxon>
        <taxon>Panagrolaimomorpha</taxon>
        <taxon>Strongyloidoidea</taxon>
        <taxon>Strongyloididae</taxon>
        <taxon>Strongyloides</taxon>
    </lineage>
</organism>
<protein>
    <submittedName>
        <fullName evidence="2">CCHC-type domain-containing protein</fullName>
    </submittedName>
</protein>
<evidence type="ECO:0000313" key="2">
    <source>
        <dbReference type="WBParaSite" id="SVE_0118100.1"/>
    </source>
</evidence>
<proteinExistence type="predicted"/>
<name>A0A0K0EXC7_STRVS</name>
<evidence type="ECO:0000313" key="1">
    <source>
        <dbReference type="Proteomes" id="UP000035680"/>
    </source>
</evidence>
<dbReference type="STRING" id="75913.A0A0K0EXC7"/>
<reference evidence="1" key="1">
    <citation type="submission" date="2014-07" db="EMBL/GenBank/DDBJ databases">
        <authorList>
            <person name="Martin A.A"/>
            <person name="De Silva N."/>
        </authorList>
    </citation>
    <scope>NUCLEOTIDE SEQUENCE</scope>
</reference>